<dbReference type="EMBL" id="ML179318">
    <property type="protein sequence ID" value="THU91020.1"/>
    <property type="molecule type" value="Genomic_DNA"/>
</dbReference>
<evidence type="ECO:0000313" key="2">
    <source>
        <dbReference type="Proteomes" id="UP000297245"/>
    </source>
</evidence>
<name>A0A4S8LPG2_DENBC</name>
<reference evidence="1 2" key="1">
    <citation type="journal article" date="2019" name="Nat. Ecol. Evol.">
        <title>Megaphylogeny resolves global patterns of mushroom evolution.</title>
        <authorList>
            <person name="Varga T."/>
            <person name="Krizsan K."/>
            <person name="Foldi C."/>
            <person name="Dima B."/>
            <person name="Sanchez-Garcia M."/>
            <person name="Sanchez-Ramirez S."/>
            <person name="Szollosi G.J."/>
            <person name="Szarkandi J.G."/>
            <person name="Papp V."/>
            <person name="Albert L."/>
            <person name="Andreopoulos W."/>
            <person name="Angelini C."/>
            <person name="Antonin V."/>
            <person name="Barry K.W."/>
            <person name="Bougher N.L."/>
            <person name="Buchanan P."/>
            <person name="Buyck B."/>
            <person name="Bense V."/>
            <person name="Catcheside P."/>
            <person name="Chovatia M."/>
            <person name="Cooper J."/>
            <person name="Damon W."/>
            <person name="Desjardin D."/>
            <person name="Finy P."/>
            <person name="Geml J."/>
            <person name="Haridas S."/>
            <person name="Hughes K."/>
            <person name="Justo A."/>
            <person name="Karasinski D."/>
            <person name="Kautmanova I."/>
            <person name="Kiss B."/>
            <person name="Kocsube S."/>
            <person name="Kotiranta H."/>
            <person name="LaButti K.M."/>
            <person name="Lechner B.E."/>
            <person name="Liimatainen K."/>
            <person name="Lipzen A."/>
            <person name="Lukacs Z."/>
            <person name="Mihaltcheva S."/>
            <person name="Morgado L.N."/>
            <person name="Niskanen T."/>
            <person name="Noordeloos M.E."/>
            <person name="Ohm R.A."/>
            <person name="Ortiz-Santana B."/>
            <person name="Ovrebo C."/>
            <person name="Racz N."/>
            <person name="Riley R."/>
            <person name="Savchenko A."/>
            <person name="Shiryaev A."/>
            <person name="Soop K."/>
            <person name="Spirin V."/>
            <person name="Szebenyi C."/>
            <person name="Tomsovsky M."/>
            <person name="Tulloss R.E."/>
            <person name="Uehling J."/>
            <person name="Grigoriev I.V."/>
            <person name="Vagvolgyi C."/>
            <person name="Papp T."/>
            <person name="Martin F.M."/>
            <person name="Miettinen O."/>
            <person name="Hibbett D.S."/>
            <person name="Nagy L.G."/>
        </authorList>
    </citation>
    <scope>NUCLEOTIDE SEQUENCE [LARGE SCALE GENOMIC DNA]</scope>
    <source>
        <strain evidence="1 2">CBS 962.96</strain>
    </source>
</reference>
<proteinExistence type="predicted"/>
<feature type="non-terminal residue" evidence="1">
    <location>
        <position position="93"/>
    </location>
</feature>
<organism evidence="1 2">
    <name type="scientific">Dendrothele bispora (strain CBS 962.96)</name>
    <dbReference type="NCBI Taxonomy" id="1314807"/>
    <lineage>
        <taxon>Eukaryota</taxon>
        <taxon>Fungi</taxon>
        <taxon>Dikarya</taxon>
        <taxon>Basidiomycota</taxon>
        <taxon>Agaricomycotina</taxon>
        <taxon>Agaricomycetes</taxon>
        <taxon>Agaricomycetidae</taxon>
        <taxon>Agaricales</taxon>
        <taxon>Agaricales incertae sedis</taxon>
        <taxon>Dendrothele</taxon>
    </lineage>
</organism>
<dbReference type="OrthoDB" id="2799149at2759"/>
<sequence length="93" mass="10282">LSAFVEFNGLQAFALFDSGSTADTISPDFAHIAKLKMYQLENPVTLQLGTKGSRSKINYGCTASYQFKSSKETIKSKEYFDIANIDHYDEGIG</sequence>
<evidence type="ECO:0008006" key="3">
    <source>
        <dbReference type="Google" id="ProtNLM"/>
    </source>
</evidence>
<evidence type="ECO:0000313" key="1">
    <source>
        <dbReference type="EMBL" id="THU91020.1"/>
    </source>
</evidence>
<dbReference type="InterPro" id="IPR021109">
    <property type="entry name" value="Peptidase_aspartic_dom_sf"/>
</dbReference>
<accession>A0A4S8LPG2</accession>
<dbReference type="Gene3D" id="2.40.70.10">
    <property type="entry name" value="Acid Proteases"/>
    <property type="match status" value="1"/>
</dbReference>
<gene>
    <name evidence="1" type="ORF">K435DRAFT_601817</name>
</gene>
<feature type="non-terminal residue" evidence="1">
    <location>
        <position position="1"/>
    </location>
</feature>
<dbReference type="Proteomes" id="UP000297245">
    <property type="component" value="Unassembled WGS sequence"/>
</dbReference>
<protein>
    <recommendedName>
        <fullName evidence="3">Peptidase A2 domain-containing protein</fullName>
    </recommendedName>
</protein>
<dbReference type="AlphaFoldDB" id="A0A4S8LPG2"/>
<keyword evidence="2" id="KW-1185">Reference proteome</keyword>
<dbReference type="CDD" id="cd00303">
    <property type="entry name" value="retropepsin_like"/>
    <property type="match status" value="1"/>
</dbReference>